<dbReference type="FunFam" id="3.10.120.10:FF:000007">
    <property type="entry name" value="Sulfite oxidase, mitochondrial"/>
    <property type="match status" value="1"/>
</dbReference>
<dbReference type="AlphaFoldDB" id="F4PHA9"/>
<evidence type="ECO:0000259" key="11">
    <source>
        <dbReference type="PROSITE" id="PS50255"/>
    </source>
</evidence>
<evidence type="ECO:0000256" key="10">
    <source>
        <dbReference type="ARBA" id="ARBA00023160"/>
    </source>
</evidence>
<keyword evidence="4" id="KW-0349">Heme</keyword>
<dbReference type="KEGG" id="dfa:DFA_03339"/>
<keyword evidence="5" id="KW-0479">Metal-binding</keyword>
<comment type="similarity">
    <text evidence="2">Belongs to the fatty acid desaturase type 1 family.</text>
</comment>
<evidence type="ECO:0000256" key="9">
    <source>
        <dbReference type="ARBA" id="ARBA00023098"/>
    </source>
</evidence>
<keyword evidence="10" id="KW-0275">Fatty acid biosynthesis</keyword>
<evidence type="ECO:0000256" key="2">
    <source>
        <dbReference type="ARBA" id="ARBA00009295"/>
    </source>
</evidence>
<evidence type="ECO:0000256" key="7">
    <source>
        <dbReference type="ARBA" id="ARBA00022982"/>
    </source>
</evidence>
<dbReference type="InterPro" id="IPR001199">
    <property type="entry name" value="Cyt_B5-like_heme/steroid-bd"/>
</dbReference>
<dbReference type="GO" id="GO:0006636">
    <property type="term" value="P:unsaturated fatty acid biosynthetic process"/>
    <property type="evidence" value="ECO:0007669"/>
    <property type="project" value="UniProtKB-ARBA"/>
</dbReference>
<evidence type="ECO:0000313" key="12">
    <source>
        <dbReference type="EMBL" id="EGG25093.1"/>
    </source>
</evidence>
<dbReference type="InterPro" id="IPR012171">
    <property type="entry name" value="Fatty_acid_desaturase"/>
</dbReference>
<dbReference type="Pfam" id="PF00173">
    <property type="entry name" value="Cyt-b5"/>
    <property type="match status" value="1"/>
</dbReference>
<evidence type="ECO:0000256" key="5">
    <source>
        <dbReference type="ARBA" id="ARBA00022723"/>
    </source>
</evidence>
<dbReference type="PROSITE" id="PS50255">
    <property type="entry name" value="CYTOCHROME_B5_2"/>
    <property type="match status" value="1"/>
</dbReference>
<dbReference type="CDD" id="cd03506">
    <property type="entry name" value="Delta6-FADS-like"/>
    <property type="match status" value="1"/>
</dbReference>
<dbReference type="Gene3D" id="3.10.120.10">
    <property type="entry name" value="Cytochrome b5-like heme/steroid binding domain"/>
    <property type="match status" value="1"/>
</dbReference>
<proteinExistence type="inferred from homology"/>
<evidence type="ECO:0000256" key="3">
    <source>
        <dbReference type="ARBA" id="ARBA00022516"/>
    </source>
</evidence>
<dbReference type="Proteomes" id="UP000007797">
    <property type="component" value="Unassembled WGS sequence"/>
</dbReference>
<sequence>MSVAGKIYSWAELSKHNTDTDCWVAVNGKVYDITNWINKHPGGRDVLLYAAGRDVTNLFESYHPFTEKPAQIIEKYQVGVLSSTEFPKYVSKSKFYDTLRERVGSYFKQTGQDPQGSIGLYTRMFSVNVAFIICYLVSLYTTTNFMLCVVMALITGFSQALMAMHTLHDASHSAVGHNPLMWKIYLGWFEFLTGSSYYAWIHQHVLGHHLYTNVRGADPDVGDGEIDFRIITPYQTRMWYHKYQHIYAPILYGLYAIKVRLQDWETMFKRINGNIRVSAPQRFDFAAWGLGKFSYLFFRIYLPLHYHSVASLAVYIVLCELVTGWYLTFNFQVSHIAEDLKFKATPSKNEEQIVVDEDWAVWQVLTTQDYSHGSLLATFLSGALNYQVVHHLFPSVSQDHLAQLVPIVKQVCQEYNIKYTILPSFYDAFVSHISYIYRMGNDPDYVKQPIHNNKKSN</sequence>
<dbReference type="GO" id="GO:0042759">
    <property type="term" value="P:long-chain fatty acid biosynthetic process"/>
    <property type="evidence" value="ECO:0007669"/>
    <property type="project" value="UniProtKB-ARBA"/>
</dbReference>
<evidence type="ECO:0000256" key="4">
    <source>
        <dbReference type="ARBA" id="ARBA00022617"/>
    </source>
</evidence>
<dbReference type="OrthoDB" id="260519at2759"/>
<dbReference type="GO" id="GO:0016717">
    <property type="term" value="F:oxidoreductase activity, acting on paired donors, with oxidation of a pair of donors resulting in the reduction of molecular oxygen to two molecules of water"/>
    <property type="evidence" value="ECO:0007669"/>
    <property type="project" value="TreeGrafter"/>
</dbReference>
<dbReference type="GO" id="GO:0016020">
    <property type="term" value="C:membrane"/>
    <property type="evidence" value="ECO:0007669"/>
    <property type="project" value="TreeGrafter"/>
</dbReference>
<dbReference type="GO" id="GO:0046872">
    <property type="term" value="F:metal ion binding"/>
    <property type="evidence" value="ECO:0007669"/>
    <property type="project" value="UniProtKB-KW"/>
</dbReference>
<dbReference type="PIRSF" id="PIRSF015921">
    <property type="entry name" value="FA_sphinglp_des"/>
    <property type="match status" value="1"/>
</dbReference>
<feature type="domain" description="Cytochrome b5 heme-binding" evidence="11">
    <location>
        <begin position="5"/>
        <end position="82"/>
    </location>
</feature>
<keyword evidence="8" id="KW-0408">Iron</keyword>
<dbReference type="PANTHER" id="PTHR19353:SF19">
    <property type="entry name" value="DELTA(5) FATTY ACID DESATURASE C-RELATED"/>
    <property type="match status" value="1"/>
</dbReference>
<dbReference type="RefSeq" id="XP_004362944.1">
    <property type="nucleotide sequence ID" value="XM_004362887.1"/>
</dbReference>
<dbReference type="SUPFAM" id="SSF55856">
    <property type="entry name" value="Cytochrome b5-like heme/steroid binding domain"/>
    <property type="match status" value="1"/>
</dbReference>
<accession>F4PHA9</accession>
<name>F4PHA9_CACFS</name>
<keyword evidence="6" id="KW-0276">Fatty acid metabolism</keyword>
<dbReference type="STRING" id="1054147.F4PHA9"/>
<dbReference type="Pfam" id="PF00487">
    <property type="entry name" value="FA_desaturase"/>
    <property type="match status" value="1"/>
</dbReference>
<dbReference type="EMBL" id="GL883006">
    <property type="protein sequence ID" value="EGG25093.1"/>
    <property type="molecule type" value="Genomic_DNA"/>
</dbReference>
<evidence type="ECO:0000313" key="13">
    <source>
        <dbReference type="Proteomes" id="UP000007797"/>
    </source>
</evidence>
<keyword evidence="9" id="KW-0443">Lipid metabolism</keyword>
<dbReference type="InterPro" id="IPR005804">
    <property type="entry name" value="FA_desaturase_dom"/>
</dbReference>
<evidence type="ECO:0000256" key="6">
    <source>
        <dbReference type="ARBA" id="ARBA00022832"/>
    </source>
</evidence>
<keyword evidence="7" id="KW-0249">Electron transport</keyword>
<organism evidence="12 13">
    <name type="scientific">Cavenderia fasciculata</name>
    <name type="common">Slime mold</name>
    <name type="synonym">Dictyostelium fasciculatum</name>
    <dbReference type="NCBI Taxonomy" id="261658"/>
    <lineage>
        <taxon>Eukaryota</taxon>
        <taxon>Amoebozoa</taxon>
        <taxon>Evosea</taxon>
        <taxon>Eumycetozoa</taxon>
        <taxon>Dictyostelia</taxon>
        <taxon>Acytosteliales</taxon>
        <taxon>Cavenderiaceae</taxon>
        <taxon>Cavenderia</taxon>
    </lineage>
</organism>
<dbReference type="OMA" id="IMTNKSF"/>
<gene>
    <name evidence="12" type="ORF">DFA_03339</name>
</gene>
<protein>
    <recommendedName>
        <fullName evidence="11">Cytochrome b5 heme-binding domain-containing protein</fullName>
    </recommendedName>
</protein>
<dbReference type="SMART" id="SM01117">
    <property type="entry name" value="Cyt-b5"/>
    <property type="match status" value="1"/>
</dbReference>
<dbReference type="GeneID" id="14876788"/>
<reference evidence="13" key="1">
    <citation type="journal article" date="2011" name="Genome Res.">
        <title>Phylogeny-wide analysis of social amoeba genomes highlights ancient origins for complex intercellular communication.</title>
        <authorList>
            <person name="Heidel A.J."/>
            <person name="Lawal H.M."/>
            <person name="Felder M."/>
            <person name="Schilde C."/>
            <person name="Helps N.R."/>
            <person name="Tunggal B."/>
            <person name="Rivero F."/>
            <person name="John U."/>
            <person name="Schleicher M."/>
            <person name="Eichinger L."/>
            <person name="Platzer M."/>
            <person name="Noegel A.A."/>
            <person name="Schaap P."/>
            <person name="Gloeckner G."/>
        </authorList>
    </citation>
    <scope>NUCLEOTIDE SEQUENCE [LARGE SCALE GENOMIC DNA]</scope>
    <source>
        <strain evidence="13">SH3</strain>
    </source>
</reference>
<evidence type="ECO:0000256" key="1">
    <source>
        <dbReference type="ARBA" id="ARBA00001962"/>
    </source>
</evidence>
<dbReference type="InterPro" id="IPR036400">
    <property type="entry name" value="Cyt_B5-like_heme/steroid_sf"/>
</dbReference>
<keyword evidence="3" id="KW-0444">Lipid biosynthesis</keyword>
<keyword evidence="7" id="KW-0813">Transport</keyword>
<evidence type="ECO:0000256" key="8">
    <source>
        <dbReference type="ARBA" id="ARBA00023004"/>
    </source>
</evidence>
<keyword evidence="13" id="KW-1185">Reference proteome</keyword>
<comment type="cofactor">
    <cofactor evidence="1">
        <name>Fe cation</name>
        <dbReference type="ChEBI" id="CHEBI:24875"/>
    </cofactor>
</comment>
<dbReference type="PRINTS" id="PR00363">
    <property type="entry name" value="CYTOCHROMEB5"/>
</dbReference>
<dbReference type="PANTHER" id="PTHR19353">
    <property type="entry name" value="FATTY ACID DESATURASE 2"/>
    <property type="match status" value="1"/>
</dbReference>